<evidence type="ECO:0008006" key="3">
    <source>
        <dbReference type="Google" id="ProtNLM"/>
    </source>
</evidence>
<evidence type="ECO:0000313" key="2">
    <source>
        <dbReference type="Proteomes" id="UP000244855"/>
    </source>
</evidence>
<dbReference type="AlphaFoldDB" id="A0A2V1DI57"/>
<dbReference type="STRING" id="97972.A0A2V1DI57"/>
<name>A0A2V1DI57_9PLEO</name>
<dbReference type="EMBL" id="KZ805432">
    <property type="protein sequence ID" value="PVH97625.1"/>
    <property type="molecule type" value="Genomic_DNA"/>
</dbReference>
<protein>
    <recommendedName>
        <fullName evidence="3">Cytochrome P450</fullName>
    </recommendedName>
</protein>
<keyword evidence="2" id="KW-1185">Reference proteome</keyword>
<dbReference type="Proteomes" id="UP000244855">
    <property type="component" value="Unassembled WGS sequence"/>
</dbReference>
<sequence length="182" mass="21313">MFYLDLWPFFQPQINPLDIYQPIRKLVIRCYGTVMDRLIGKALESRYEEYKRTGKSSSKPAVSLALDSIHAEKQDIPQQLDKSFMKNVTHQLRLFLFAGHDTSQYAAQKSLRARPPKKRMIKYLDRFQIHRHVPARVPSSLINFSTRQRSSKRHCSTHLWPQYAKLELFTTPYTTIPAYGPA</sequence>
<accession>A0A2V1DI57</accession>
<proteinExistence type="predicted"/>
<gene>
    <name evidence="1" type="ORF">DM02DRAFT_658119</name>
</gene>
<reference evidence="1 2" key="1">
    <citation type="journal article" date="2018" name="Sci. Rep.">
        <title>Comparative genomics provides insights into the lifestyle and reveals functional heterogeneity of dark septate endophytic fungi.</title>
        <authorList>
            <person name="Knapp D.G."/>
            <person name="Nemeth J.B."/>
            <person name="Barry K."/>
            <person name="Hainaut M."/>
            <person name="Henrissat B."/>
            <person name="Johnson J."/>
            <person name="Kuo A."/>
            <person name="Lim J.H.P."/>
            <person name="Lipzen A."/>
            <person name="Nolan M."/>
            <person name="Ohm R.A."/>
            <person name="Tamas L."/>
            <person name="Grigoriev I.V."/>
            <person name="Spatafora J.W."/>
            <person name="Nagy L.G."/>
            <person name="Kovacs G.M."/>
        </authorList>
    </citation>
    <scope>NUCLEOTIDE SEQUENCE [LARGE SCALE GENOMIC DNA]</scope>
    <source>
        <strain evidence="1 2">DSE2036</strain>
    </source>
</reference>
<evidence type="ECO:0000313" key="1">
    <source>
        <dbReference type="EMBL" id="PVH97625.1"/>
    </source>
</evidence>
<organism evidence="1 2">
    <name type="scientific">Periconia macrospinosa</name>
    <dbReference type="NCBI Taxonomy" id="97972"/>
    <lineage>
        <taxon>Eukaryota</taxon>
        <taxon>Fungi</taxon>
        <taxon>Dikarya</taxon>
        <taxon>Ascomycota</taxon>
        <taxon>Pezizomycotina</taxon>
        <taxon>Dothideomycetes</taxon>
        <taxon>Pleosporomycetidae</taxon>
        <taxon>Pleosporales</taxon>
        <taxon>Massarineae</taxon>
        <taxon>Periconiaceae</taxon>
        <taxon>Periconia</taxon>
    </lineage>
</organism>